<dbReference type="EMBL" id="CBSW010000010">
    <property type="protein sequence ID" value="CDG95137.1"/>
    <property type="molecule type" value="Genomic_DNA"/>
</dbReference>
<name>A0A077NAA5_XENBV</name>
<accession>A0A077NAA5</accession>
<comment type="caution">
    <text evidence="1">The sequence shown here is derived from an EMBL/GenBank/DDBJ whole genome shotgun (WGS) entry which is preliminary data.</text>
</comment>
<dbReference type="InterPro" id="IPR046516">
    <property type="entry name" value="DUF6694"/>
</dbReference>
<gene>
    <name evidence="1" type="ORF">XBP1_1070003</name>
</gene>
<dbReference type="HOGENOM" id="CLU_165576_1_0_6"/>
<dbReference type="Pfam" id="PF20404">
    <property type="entry name" value="DUF6694"/>
    <property type="match status" value="1"/>
</dbReference>
<organism evidence="1 2">
    <name type="scientific">Xenorhabdus bovienii str. puntauvense</name>
    <dbReference type="NCBI Taxonomy" id="1398201"/>
    <lineage>
        <taxon>Bacteria</taxon>
        <taxon>Pseudomonadati</taxon>
        <taxon>Pseudomonadota</taxon>
        <taxon>Gammaproteobacteria</taxon>
        <taxon>Enterobacterales</taxon>
        <taxon>Morganellaceae</taxon>
        <taxon>Xenorhabdus</taxon>
    </lineage>
</organism>
<evidence type="ECO:0000313" key="2">
    <source>
        <dbReference type="Proteomes" id="UP000028511"/>
    </source>
</evidence>
<dbReference type="AlphaFoldDB" id="A0A077NAA5"/>
<evidence type="ECO:0000313" key="1">
    <source>
        <dbReference type="EMBL" id="CDG95137.1"/>
    </source>
</evidence>
<protein>
    <submittedName>
        <fullName evidence="1">Uncharacterized protein</fullName>
    </submittedName>
</protein>
<sequence>MVLNLQLIFLDYLLSMFLVGCGGEPTFDASNDEAMKASAEKMAKNMSPEEMAKFEKAFLKLSMQSVLVAKDGDDALTLMKEKLNGKTAKQIIEMAEK</sequence>
<dbReference type="Proteomes" id="UP000028511">
    <property type="component" value="Unassembled WGS sequence"/>
</dbReference>
<proteinExistence type="predicted"/>
<reference evidence="1" key="1">
    <citation type="submission" date="2013-07" db="EMBL/GenBank/DDBJ databases">
        <title>Sub-species coevolution in mutualistic symbiosis.</title>
        <authorList>
            <person name="Murfin K."/>
            <person name="Klassen J."/>
            <person name="Lee M."/>
            <person name="Forst S."/>
            <person name="Stock P."/>
            <person name="Goodrich-Blair H."/>
        </authorList>
    </citation>
    <scope>NUCLEOTIDE SEQUENCE [LARGE SCALE GENOMIC DNA]</scope>
    <source>
        <strain evidence="1">Puntauvense</strain>
    </source>
</reference>